<organism evidence="6 7">
    <name type="scientific">Nonlabens ponticola</name>
    <dbReference type="NCBI Taxonomy" id="2496866"/>
    <lineage>
        <taxon>Bacteria</taxon>
        <taxon>Pseudomonadati</taxon>
        <taxon>Bacteroidota</taxon>
        <taxon>Flavobacteriia</taxon>
        <taxon>Flavobacteriales</taxon>
        <taxon>Flavobacteriaceae</taxon>
        <taxon>Nonlabens</taxon>
    </lineage>
</organism>
<evidence type="ECO:0000256" key="2">
    <source>
        <dbReference type="ARBA" id="ARBA00022692"/>
    </source>
</evidence>
<keyword evidence="4 5" id="KW-0472">Membrane</keyword>
<accession>A0A3S9MVN3</accession>
<reference evidence="6 7" key="1">
    <citation type="submission" date="2018-12" db="EMBL/GenBank/DDBJ databases">
        <title>Complete genome of Nonlabens sp. MJ115.</title>
        <authorList>
            <person name="Choi H.S."/>
            <person name="Jung J."/>
        </authorList>
    </citation>
    <scope>NUCLEOTIDE SEQUENCE [LARGE SCALE GENOMIC DNA]</scope>
    <source>
        <strain evidence="6 7">MJ115</strain>
    </source>
</reference>
<dbReference type="AlphaFoldDB" id="A0A3S9MVN3"/>
<evidence type="ECO:0000256" key="1">
    <source>
        <dbReference type="ARBA" id="ARBA00004141"/>
    </source>
</evidence>
<dbReference type="RefSeq" id="WP_126445364.1">
    <property type="nucleotide sequence ID" value="NZ_CP034549.1"/>
</dbReference>
<keyword evidence="3 5" id="KW-1133">Transmembrane helix</keyword>
<dbReference type="Pfam" id="PF13564">
    <property type="entry name" value="DoxX_2"/>
    <property type="match status" value="1"/>
</dbReference>
<feature type="transmembrane region" description="Helical" evidence="5">
    <location>
        <begin position="5"/>
        <end position="25"/>
    </location>
</feature>
<evidence type="ECO:0000256" key="3">
    <source>
        <dbReference type="ARBA" id="ARBA00022989"/>
    </source>
</evidence>
<keyword evidence="2 5" id="KW-0812">Transmembrane</keyword>
<name>A0A3S9MVN3_9FLAO</name>
<evidence type="ECO:0000256" key="4">
    <source>
        <dbReference type="ARBA" id="ARBA00023136"/>
    </source>
</evidence>
<comment type="subcellular location">
    <subcellularLocation>
        <location evidence="1">Membrane</location>
        <topology evidence="1">Multi-pass membrane protein</topology>
    </subcellularLocation>
</comment>
<dbReference type="OrthoDB" id="7960583at2"/>
<keyword evidence="7" id="KW-1185">Reference proteome</keyword>
<gene>
    <name evidence="6" type="ORF">EJ995_02700</name>
</gene>
<feature type="transmembrane region" description="Helical" evidence="5">
    <location>
        <begin position="94"/>
        <end position="110"/>
    </location>
</feature>
<dbReference type="GO" id="GO:0016020">
    <property type="term" value="C:membrane"/>
    <property type="evidence" value="ECO:0007669"/>
    <property type="project" value="UniProtKB-SubCell"/>
</dbReference>
<dbReference type="InterPro" id="IPR032808">
    <property type="entry name" value="DoxX"/>
</dbReference>
<dbReference type="EMBL" id="CP034549">
    <property type="protein sequence ID" value="AZQ43194.1"/>
    <property type="molecule type" value="Genomic_DNA"/>
</dbReference>
<evidence type="ECO:0000256" key="5">
    <source>
        <dbReference type="SAM" id="Phobius"/>
    </source>
</evidence>
<feature type="transmembrane region" description="Helical" evidence="5">
    <location>
        <begin position="69"/>
        <end position="88"/>
    </location>
</feature>
<feature type="transmembrane region" description="Helical" evidence="5">
    <location>
        <begin position="37"/>
        <end position="60"/>
    </location>
</feature>
<protein>
    <submittedName>
        <fullName evidence="6">DoxX family protein</fullName>
    </submittedName>
</protein>
<proteinExistence type="predicted"/>
<evidence type="ECO:0000313" key="6">
    <source>
        <dbReference type="EMBL" id="AZQ43194.1"/>
    </source>
</evidence>
<sequence>MKIAYWIVTVLFCLMMTFSAGMYLFNSEYIFTEFVKLGFPTWIVYPLAGAKLLGVATILIRKNRSLVEWAYAGFFFNILLAMLAHIVIVDGEQWGALVALIMAMSSYFLGKKARPL</sequence>
<dbReference type="KEGG" id="noj:EJ995_02700"/>
<dbReference type="Proteomes" id="UP000279600">
    <property type="component" value="Chromosome"/>
</dbReference>
<evidence type="ECO:0000313" key="7">
    <source>
        <dbReference type="Proteomes" id="UP000279600"/>
    </source>
</evidence>